<evidence type="ECO:0000256" key="14">
    <source>
        <dbReference type="ARBA" id="ARBA00044106"/>
    </source>
</evidence>
<comment type="catalytic activity">
    <reaction evidence="11">
        <text>1D-myo-inositol 1,2,6-trisphosphate + H2O = 1D-myo-inositol 1,2-bisphosphate + phosphate</text>
        <dbReference type="Rhea" id="RHEA:77131"/>
        <dbReference type="ChEBI" id="CHEBI:15377"/>
        <dbReference type="ChEBI" id="CHEBI:43474"/>
        <dbReference type="ChEBI" id="CHEBI:195537"/>
        <dbReference type="ChEBI" id="CHEBI:195539"/>
    </reaction>
    <physiologicalReaction direction="left-to-right" evidence="11">
        <dbReference type="Rhea" id="RHEA:77132"/>
    </physiologicalReaction>
</comment>
<dbReference type="Gene3D" id="3.40.50.1240">
    <property type="entry name" value="Phosphoglycerate mutase-like"/>
    <property type="match status" value="1"/>
</dbReference>
<evidence type="ECO:0000256" key="7">
    <source>
        <dbReference type="ARBA" id="ARBA00041857"/>
    </source>
</evidence>
<feature type="active site" description="Proton donor" evidence="16">
    <location>
        <position position="382"/>
    </location>
</feature>
<evidence type="ECO:0000256" key="9">
    <source>
        <dbReference type="ARBA" id="ARBA00043670"/>
    </source>
</evidence>
<keyword evidence="6" id="KW-0325">Glycoprotein</keyword>
<evidence type="ECO:0000256" key="18">
    <source>
        <dbReference type="SAM" id="SignalP"/>
    </source>
</evidence>
<feature type="disulfide bond" evidence="17">
    <location>
        <begin position="63"/>
        <end position="430"/>
    </location>
</feature>
<keyword evidence="4" id="KW-0378">Hydrolase</keyword>
<evidence type="ECO:0000313" key="20">
    <source>
        <dbReference type="Proteomes" id="UP000198372"/>
    </source>
</evidence>
<evidence type="ECO:0000256" key="1">
    <source>
        <dbReference type="ARBA" id="ARBA00004613"/>
    </source>
</evidence>
<comment type="subcellular location">
    <subcellularLocation>
        <location evidence="1">Secreted</location>
    </subcellularLocation>
</comment>
<dbReference type="Proteomes" id="UP000198372">
    <property type="component" value="Unassembled WGS sequence"/>
</dbReference>
<dbReference type="InterPro" id="IPR029033">
    <property type="entry name" value="His_PPase_superfam"/>
</dbReference>
<dbReference type="InterPro" id="IPR016274">
    <property type="entry name" value="Histidine_acid_Pase_euk"/>
</dbReference>
<feature type="chain" id="PRO_5012624534" description="Phytase A" evidence="18">
    <location>
        <begin position="36"/>
        <end position="505"/>
    </location>
</feature>
<name>A0A238FR44_9BASI</name>
<evidence type="ECO:0000256" key="10">
    <source>
        <dbReference type="ARBA" id="ARBA00043675"/>
    </source>
</evidence>
<evidence type="ECO:0000256" key="15">
    <source>
        <dbReference type="ARBA" id="ARBA00044262"/>
    </source>
</evidence>
<accession>A0A238FR44</accession>
<dbReference type="AlphaFoldDB" id="A0A238FR44"/>
<dbReference type="Pfam" id="PF00328">
    <property type="entry name" value="His_Phos_2"/>
    <property type="match status" value="1"/>
</dbReference>
<keyword evidence="20" id="KW-1185">Reference proteome</keyword>
<dbReference type="GO" id="GO:0003993">
    <property type="term" value="F:acid phosphatase activity"/>
    <property type="evidence" value="ECO:0007669"/>
    <property type="project" value="TreeGrafter"/>
</dbReference>
<dbReference type="GO" id="GO:0005576">
    <property type="term" value="C:extracellular region"/>
    <property type="evidence" value="ECO:0007669"/>
    <property type="project" value="UniProtKB-SubCell"/>
</dbReference>
<evidence type="ECO:0000256" key="3">
    <source>
        <dbReference type="ARBA" id="ARBA00022525"/>
    </source>
</evidence>
<feature type="disulfide bond" evidence="17">
    <location>
        <begin position="284"/>
        <end position="298"/>
    </location>
</feature>
<evidence type="ECO:0000256" key="12">
    <source>
        <dbReference type="ARBA" id="ARBA00043748"/>
    </source>
</evidence>
<dbReference type="EMBL" id="FMSP01000023">
    <property type="protein sequence ID" value="SCV74681.1"/>
    <property type="molecule type" value="Genomic_DNA"/>
</dbReference>
<comment type="catalytic activity">
    <reaction evidence="10">
        <text>1D-myo-inositol 1,2-bisphosphate + H2O = 1D-myo-inositol 2-phosphate + phosphate</text>
        <dbReference type="Rhea" id="RHEA:77135"/>
        <dbReference type="ChEBI" id="CHEBI:15377"/>
        <dbReference type="ChEBI" id="CHEBI:43474"/>
        <dbReference type="ChEBI" id="CHEBI:84142"/>
        <dbReference type="ChEBI" id="CHEBI:195539"/>
    </reaction>
    <physiologicalReaction direction="left-to-right" evidence="10">
        <dbReference type="Rhea" id="RHEA:77136"/>
    </physiologicalReaction>
</comment>
<dbReference type="PANTHER" id="PTHR20963:SF24">
    <property type="entry name" value="3-PHYTASE B"/>
    <property type="match status" value="1"/>
</dbReference>
<dbReference type="PIRSF" id="PIRSF000894">
    <property type="entry name" value="Acid_phosphatase"/>
    <property type="match status" value="1"/>
</dbReference>
<sequence length="505" mass="55430">MLILKANKQQPKSESWTVTVRIVLASLLAADCAAAAAHPYLTNLAQYSPFYPVGEYRTVPSKCEVSQVNLLQRHGARQPTPSSGKSIQASLAKIVGKGNYSRPEMAFLANYTYDVGEDGSLIAYGVTESYDAGKQLVKRMKCNSATAALTFCSAPFVRATVRSPTNFAFRLTSTDRSLADLSTQGSPRVVDTAGNWSRGFMDAQIPTLPTSYRKGFTFSTQVVFVEGDHSNNPLKNNCPNLASTVPTAQEQWRAVWTPAVLQRLQDTQDYNLTASDVANLAYLCAFDSLKTNTTSPVCGLFRESEFPYIEYDGDLGKYYDNAYPGAPLARSQGVGYVNELLTRLTSDRSYIDKDTTQVNHTIDSNSTLFPLDKFIYADFTYDNQLLPVMSLIGLFQDAPLSPTLPCPMRTFVASKLVPFAGRMVVERLRCNGSYEDGFFSFLKGDSDYVRVLVNDQVMDLSSTCGKDETLTGGTVCRLSAFIEAMEKATATATKEFAKCGFTPSN</sequence>
<organism evidence="19 20">
    <name type="scientific">Microbotryum intermedium</name>
    <dbReference type="NCBI Taxonomy" id="269621"/>
    <lineage>
        <taxon>Eukaryota</taxon>
        <taxon>Fungi</taxon>
        <taxon>Dikarya</taxon>
        <taxon>Basidiomycota</taxon>
        <taxon>Pucciniomycotina</taxon>
        <taxon>Microbotryomycetes</taxon>
        <taxon>Microbotryales</taxon>
        <taxon>Microbotryaceae</taxon>
        <taxon>Microbotryum</taxon>
    </lineage>
</organism>
<evidence type="ECO:0000256" key="8">
    <source>
        <dbReference type="ARBA" id="ARBA00042300"/>
    </source>
</evidence>
<dbReference type="SUPFAM" id="SSF53254">
    <property type="entry name" value="Phosphoglycerate mutase-like"/>
    <property type="match status" value="1"/>
</dbReference>
<keyword evidence="5 17" id="KW-1015">Disulfide bond</keyword>
<feature type="signal peptide" evidence="18">
    <location>
        <begin position="1"/>
        <end position="35"/>
    </location>
</feature>
<evidence type="ECO:0000256" key="2">
    <source>
        <dbReference type="ARBA" id="ARBA00011245"/>
    </source>
</evidence>
<evidence type="ECO:0000256" key="16">
    <source>
        <dbReference type="PIRSR" id="PIRSR000894-1"/>
    </source>
</evidence>
<dbReference type="STRING" id="269621.A0A238FR44"/>
<feature type="active site" description="Nucleophile" evidence="16">
    <location>
        <position position="74"/>
    </location>
</feature>
<evidence type="ECO:0000256" key="11">
    <source>
        <dbReference type="ARBA" id="ARBA00043721"/>
    </source>
</evidence>
<dbReference type="CDD" id="cd07061">
    <property type="entry name" value="HP_HAP_like"/>
    <property type="match status" value="1"/>
</dbReference>
<reference evidence="20" key="1">
    <citation type="submission" date="2016-09" db="EMBL/GenBank/DDBJ databases">
        <authorList>
            <person name="Jeantristanb JTB J.-T."/>
            <person name="Ricardo R."/>
        </authorList>
    </citation>
    <scope>NUCLEOTIDE SEQUENCE [LARGE SCALE GENOMIC DNA]</scope>
</reference>
<evidence type="ECO:0000256" key="4">
    <source>
        <dbReference type="ARBA" id="ARBA00022801"/>
    </source>
</evidence>
<evidence type="ECO:0000313" key="19">
    <source>
        <dbReference type="EMBL" id="SCV74681.1"/>
    </source>
</evidence>
<dbReference type="PANTHER" id="PTHR20963">
    <property type="entry name" value="MULTIPLE INOSITOL POLYPHOSPHATE PHOSPHATASE-RELATED"/>
    <property type="match status" value="1"/>
</dbReference>
<dbReference type="GO" id="GO:0016158">
    <property type="term" value="F:inositol hexakisphosphate 3-phosphatase activity"/>
    <property type="evidence" value="ECO:0007669"/>
    <property type="project" value="UniProtKB-EC"/>
</dbReference>
<feature type="disulfide bond" evidence="17">
    <location>
        <begin position="464"/>
        <end position="476"/>
    </location>
</feature>
<keyword evidence="18" id="KW-0732">Signal</keyword>
<proteinExistence type="predicted"/>
<evidence type="ECO:0000256" key="13">
    <source>
        <dbReference type="ARBA" id="ARBA00043788"/>
    </source>
</evidence>
<gene>
    <name evidence="19" type="ORF">BQ2448_7710</name>
</gene>
<protein>
    <recommendedName>
        <fullName evidence="14">Phytase A</fullName>
    </recommendedName>
    <alternativeName>
        <fullName evidence="15">Histidine acid phosphatase phyA</fullName>
    </alternativeName>
    <alternativeName>
        <fullName evidence="8">Myo-inositol hexakisphosphate phosphohydrolase A</fullName>
    </alternativeName>
    <alternativeName>
        <fullName evidence="7">Myo-inositol-hexaphosphate 3-phosphohydrolase A</fullName>
    </alternativeName>
</protein>
<evidence type="ECO:0000256" key="17">
    <source>
        <dbReference type="PIRSR" id="PIRSR000894-2"/>
    </source>
</evidence>
<keyword evidence="3" id="KW-0964">Secreted</keyword>
<dbReference type="InterPro" id="IPR033379">
    <property type="entry name" value="Acid_Pase_AS"/>
</dbReference>
<comment type="subunit">
    <text evidence="2">Monomer.</text>
</comment>
<comment type="catalytic activity">
    <reaction evidence="9">
        <text>1D-myo-inositol 1,2,5,6-tetrakisphosphate + H2O = 1D-myo-inositol 1,2,6-trisphosphate + phosphate</text>
        <dbReference type="Rhea" id="RHEA:77119"/>
        <dbReference type="ChEBI" id="CHEBI:15377"/>
        <dbReference type="ChEBI" id="CHEBI:43474"/>
        <dbReference type="ChEBI" id="CHEBI:195535"/>
        <dbReference type="ChEBI" id="CHEBI:195537"/>
    </reaction>
    <physiologicalReaction direction="left-to-right" evidence="9">
        <dbReference type="Rhea" id="RHEA:77120"/>
    </physiologicalReaction>
</comment>
<dbReference type="OrthoDB" id="6509975at2759"/>
<comment type="catalytic activity">
    <reaction evidence="12">
        <text>1D-myo-inositol 1,2,4,5,6-pentakisphosphate + H2O = 1D-myo-inositol 1,2,5,6-tetrakisphosphate + phosphate</text>
        <dbReference type="Rhea" id="RHEA:77115"/>
        <dbReference type="ChEBI" id="CHEBI:15377"/>
        <dbReference type="ChEBI" id="CHEBI:43474"/>
        <dbReference type="ChEBI" id="CHEBI:57798"/>
        <dbReference type="ChEBI" id="CHEBI:195535"/>
    </reaction>
    <physiologicalReaction direction="left-to-right" evidence="12">
        <dbReference type="Rhea" id="RHEA:77116"/>
    </physiologicalReaction>
</comment>
<dbReference type="InterPro" id="IPR000560">
    <property type="entry name" value="His_Pase_clade-2"/>
</dbReference>
<dbReference type="PROSITE" id="PS00616">
    <property type="entry name" value="HIS_ACID_PHOSPHAT_1"/>
    <property type="match status" value="1"/>
</dbReference>
<evidence type="ECO:0000256" key="5">
    <source>
        <dbReference type="ARBA" id="ARBA00023157"/>
    </source>
</evidence>
<comment type="catalytic activity">
    <reaction evidence="13">
        <text>1D-myo-inositol hexakisphosphate + H2O = 1D-myo-inositol 1,2,4,5,6-pentakisphosphate + phosphate</text>
        <dbReference type="Rhea" id="RHEA:16989"/>
        <dbReference type="ChEBI" id="CHEBI:15377"/>
        <dbReference type="ChEBI" id="CHEBI:43474"/>
        <dbReference type="ChEBI" id="CHEBI:57798"/>
        <dbReference type="ChEBI" id="CHEBI:58130"/>
        <dbReference type="EC" id="3.1.3.8"/>
    </reaction>
    <physiologicalReaction direction="left-to-right" evidence="13">
        <dbReference type="Rhea" id="RHEA:16990"/>
    </physiologicalReaction>
</comment>
<evidence type="ECO:0000256" key="6">
    <source>
        <dbReference type="ARBA" id="ARBA00023180"/>
    </source>
</evidence>